<dbReference type="InterPro" id="IPR041583">
    <property type="entry name" value="TetR_C_31"/>
</dbReference>
<evidence type="ECO:0000313" key="4">
    <source>
        <dbReference type="EMBL" id="MBB6626755.1"/>
    </source>
</evidence>
<dbReference type="RefSeq" id="WP_185251990.1">
    <property type="nucleotide sequence ID" value="NZ_JACKXE010000001.1"/>
</dbReference>
<dbReference type="InterPro" id="IPR036271">
    <property type="entry name" value="Tet_transcr_reg_TetR-rel_C_sf"/>
</dbReference>
<keyword evidence="5" id="KW-1185">Reference proteome</keyword>
<dbReference type="InterPro" id="IPR001647">
    <property type="entry name" value="HTH_TetR"/>
</dbReference>
<feature type="DNA-binding region" description="H-T-H motif" evidence="2">
    <location>
        <begin position="40"/>
        <end position="59"/>
    </location>
</feature>
<sequence length="206" mass="22194">MPTTRTASPTTTDAPLSPRRRQLLDAGLHVVADEGLRGLTHRAVDRRAGLPQGSCSAYLRTRKALVSALTEYVAGTLAADVDALAVDLQQCDGAAERAIELTLRLFQRWVDERELLLAKLELSLEASRDPDLAALLAAWRARLVDVVDGIMAARDTEHSTERAEALVSSFDGILFAALLKPARGRAAFLARSLELLMRSLAGPGDA</sequence>
<dbReference type="Proteomes" id="UP000523955">
    <property type="component" value="Unassembled WGS sequence"/>
</dbReference>
<dbReference type="InterPro" id="IPR009057">
    <property type="entry name" value="Homeodomain-like_sf"/>
</dbReference>
<name>A0A7X0REI5_9ACTN</name>
<accession>A0A7X0REI5</accession>
<evidence type="ECO:0000256" key="1">
    <source>
        <dbReference type="ARBA" id="ARBA00023125"/>
    </source>
</evidence>
<dbReference type="SUPFAM" id="SSF46689">
    <property type="entry name" value="Homeodomain-like"/>
    <property type="match status" value="1"/>
</dbReference>
<organism evidence="4 5">
    <name type="scientific">Nocardioides luti</name>
    <dbReference type="NCBI Taxonomy" id="2761101"/>
    <lineage>
        <taxon>Bacteria</taxon>
        <taxon>Bacillati</taxon>
        <taxon>Actinomycetota</taxon>
        <taxon>Actinomycetes</taxon>
        <taxon>Propionibacteriales</taxon>
        <taxon>Nocardioidaceae</taxon>
        <taxon>Nocardioides</taxon>
    </lineage>
</organism>
<proteinExistence type="predicted"/>
<evidence type="ECO:0000259" key="3">
    <source>
        <dbReference type="PROSITE" id="PS50977"/>
    </source>
</evidence>
<reference evidence="4 5" key="1">
    <citation type="submission" date="2020-08" db="EMBL/GenBank/DDBJ databases">
        <authorList>
            <person name="Seo M.-J."/>
        </authorList>
    </citation>
    <scope>NUCLEOTIDE SEQUENCE [LARGE SCALE GENOMIC DNA]</scope>
    <source>
        <strain evidence="4 5">KIGAM211</strain>
    </source>
</reference>
<dbReference type="Gene3D" id="1.10.357.10">
    <property type="entry name" value="Tetracycline Repressor, domain 2"/>
    <property type="match status" value="1"/>
</dbReference>
<dbReference type="PROSITE" id="PS50977">
    <property type="entry name" value="HTH_TETR_2"/>
    <property type="match status" value="1"/>
</dbReference>
<protein>
    <submittedName>
        <fullName evidence="4">TetR family transcriptional regulator</fullName>
    </submittedName>
</protein>
<dbReference type="AlphaFoldDB" id="A0A7X0REI5"/>
<gene>
    <name evidence="4" type="ORF">H5V45_05405</name>
</gene>
<dbReference type="SUPFAM" id="SSF48498">
    <property type="entry name" value="Tetracyclin repressor-like, C-terminal domain"/>
    <property type="match status" value="1"/>
</dbReference>
<dbReference type="EMBL" id="JACKXE010000001">
    <property type="protein sequence ID" value="MBB6626755.1"/>
    <property type="molecule type" value="Genomic_DNA"/>
</dbReference>
<feature type="domain" description="HTH tetR-type" evidence="3">
    <location>
        <begin position="17"/>
        <end position="77"/>
    </location>
</feature>
<evidence type="ECO:0000256" key="2">
    <source>
        <dbReference type="PROSITE-ProRule" id="PRU00335"/>
    </source>
</evidence>
<comment type="caution">
    <text evidence="4">The sequence shown here is derived from an EMBL/GenBank/DDBJ whole genome shotgun (WGS) entry which is preliminary data.</text>
</comment>
<evidence type="ECO:0000313" key="5">
    <source>
        <dbReference type="Proteomes" id="UP000523955"/>
    </source>
</evidence>
<keyword evidence="1 2" id="KW-0238">DNA-binding</keyword>
<dbReference type="Pfam" id="PF17940">
    <property type="entry name" value="TetR_C_31"/>
    <property type="match status" value="1"/>
</dbReference>
<dbReference type="GO" id="GO:0003677">
    <property type="term" value="F:DNA binding"/>
    <property type="evidence" value="ECO:0007669"/>
    <property type="project" value="UniProtKB-UniRule"/>
</dbReference>